<evidence type="ECO:0000313" key="4">
    <source>
        <dbReference type="EMBL" id="KAL2783241.1"/>
    </source>
</evidence>
<sequence>MLTQSEWSEKIRKEMASLSHTDRRLLLDRLSQSGMKTFENHPNSLQLMSATAELTNRVRQVVGTALSTCPAASMAWAGVCLIVLPVVVNNVEQISANHTGLAYVLSKLPWYIQLTDLLNSDCWRDYDNFHKLKDIVRIGIVRLYKSLIEYQLRSLHSYRHLASTFTKNLVKWDDWGSLVTNIKAAEGQLDEYISHCYQTNIQDKLRALVKEANQNREAFSSLLQGQLDILTEHLEVQKKQLDAMEVSFANSRRSNLISDFSFDPTELRGEAYQMYLDRIEQPHDGTNQGLLEHPMFRQWAAADTGILILTAHPGSGKTVIAKHMVEELPRWRNTHVSSFFFKDNNTGQNKPTVALCNVLSELFRHSRHLVDKIEDDLERIDKDRLRFSVKALWSILEKSSHDIAPGSITVVLDAMDECDPRQGQELLRILDQYFNQADHRTLWQPRNHPLQLS</sequence>
<reference evidence="4 5" key="1">
    <citation type="submission" date="2024-07" db="EMBL/GenBank/DDBJ databases">
        <title>Section-level genome sequencing and comparative genomics of Aspergillus sections Usti and Cavernicolus.</title>
        <authorList>
            <consortium name="Lawrence Berkeley National Laboratory"/>
            <person name="Nybo J.L."/>
            <person name="Vesth T.C."/>
            <person name="Theobald S."/>
            <person name="Frisvad J.C."/>
            <person name="Larsen T.O."/>
            <person name="Kjaerboelling I."/>
            <person name="Rothschild-Mancinelli K."/>
            <person name="Lyhne E.K."/>
            <person name="Kogle M.E."/>
            <person name="Barry K."/>
            <person name="Clum A."/>
            <person name="Na H."/>
            <person name="Ledsgaard L."/>
            <person name="Lin J."/>
            <person name="Lipzen A."/>
            <person name="Kuo A."/>
            <person name="Riley R."/>
            <person name="Mondo S."/>
            <person name="Labutti K."/>
            <person name="Haridas S."/>
            <person name="Pangalinan J."/>
            <person name="Salamov A.A."/>
            <person name="Simmons B.A."/>
            <person name="Magnuson J.K."/>
            <person name="Chen J."/>
            <person name="Drula E."/>
            <person name="Henrissat B."/>
            <person name="Wiebenga A."/>
            <person name="Lubbers R.J."/>
            <person name="Gomes A.C."/>
            <person name="Makela M.R."/>
            <person name="Stajich J."/>
            <person name="Grigoriev I.V."/>
            <person name="Mortensen U.H."/>
            <person name="De Vries R.P."/>
            <person name="Baker S.E."/>
            <person name="Andersen M.R."/>
        </authorList>
    </citation>
    <scope>NUCLEOTIDE SEQUENCE [LARGE SCALE GENOMIC DNA]</scope>
    <source>
        <strain evidence="4 5">CBS 209.92</strain>
    </source>
</reference>
<feature type="domain" description="NWD NACHT-NTPase N-terminal" evidence="2">
    <location>
        <begin position="8"/>
        <end position="190"/>
    </location>
</feature>
<protein>
    <recommendedName>
        <fullName evidence="6">NWD NACHT-NTPase N-terminal domain-containing protein</fullName>
    </recommendedName>
</protein>
<dbReference type="InterPro" id="IPR056884">
    <property type="entry name" value="NPHP3-like_N"/>
</dbReference>
<name>A0ABR4FJ17_9EURO</name>
<feature type="domain" description="Nephrocystin 3-like N-terminal" evidence="3">
    <location>
        <begin position="285"/>
        <end position="439"/>
    </location>
</feature>
<evidence type="ECO:0000256" key="1">
    <source>
        <dbReference type="ARBA" id="ARBA00022737"/>
    </source>
</evidence>
<keyword evidence="1" id="KW-0677">Repeat</keyword>
<dbReference type="SUPFAM" id="SSF52540">
    <property type="entry name" value="P-loop containing nucleoside triphosphate hydrolases"/>
    <property type="match status" value="1"/>
</dbReference>
<dbReference type="Pfam" id="PF17100">
    <property type="entry name" value="NACHT_N"/>
    <property type="match status" value="1"/>
</dbReference>
<organism evidence="4 5">
    <name type="scientific">Aspergillus keveii</name>
    <dbReference type="NCBI Taxonomy" id="714993"/>
    <lineage>
        <taxon>Eukaryota</taxon>
        <taxon>Fungi</taxon>
        <taxon>Dikarya</taxon>
        <taxon>Ascomycota</taxon>
        <taxon>Pezizomycotina</taxon>
        <taxon>Eurotiomycetes</taxon>
        <taxon>Eurotiomycetidae</taxon>
        <taxon>Eurotiales</taxon>
        <taxon>Aspergillaceae</taxon>
        <taxon>Aspergillus</taxon>
        <taxon>Aspergillus subgen. Nidulantes</taxon>
    </lineage>
</organism>
<dbReference type="Proteomes" id="UP001610563">
    <property type="component" value="Unassembled WGS sequence"/>
</dbReference>
<proteinExistence type="predicted"/>
<dbReference type="PANTHER" id="PTHR10039">
    <property type="entry name" value="AMELOGENIN"/>
    <property type="match status" value="1"/>
</dbReference>
<evidence type="ECO:0000259" key="2">
    <source>
        <dbReference type="Pfam" id="PF17100"/>
    </source>
</evidence>
<dbReference type="InterPro" id="IPR027417">
    <property type="entry name" value="P-loop_NTPase"/>
</dbReference>
<dbReference type="EMBL" id="JBFTWV010000254">
    <property type="protein sequence ID" value="KAL2783241.1"/>
    <property type="molecule type" value="Genomic_DNA"/>
</dbReference>
<comment type="caution">
    <text evidence="4">The sequence shown here is derived from an EMBL/GenBank/DDBJ whole genome shotgun (WGS) entry which is preliminary data.</text>
</comment>
<dbReference type="InterPro" id="IPR031359">
    <property type="entry name" value="NACHT_N"/>
</dbReference>
<gene>
    <name evidence="4" type="ORF">BJX66DRAFT_135086</name>
</gene>
<dbReference type="Pfam" id="PF24883">
    <property type="entry name" value="NPHP3_N"/>
    <property type="match status" value="1"/>
</dbReference>
<dbReference type="PANTHER" id="PTHR10039:SF17">
    <property type="entry name" value="FUNGAL STAND N-TERMINAL GOODBYE DOMAIN-CONTAINING PROTEIN-RELATED"/>
    <property type="match status" value="1"/>
</dbReference>
<accession>A0ABR4FJ17</accession>
<dbReference type="Gene3D" id="3.40.50.300">
    <property type="entry name" value="P-loop containing nucleotide triphosphate hydrolases"/>
    <property type="match status" value="1"/>
</dbReference>
<evidence type="ECO:0000313" key="5">
    <source>
        <dbReference type="Proteomes" id="UP001610563"/>
    </source>
</evidence>
<keyword evidence="5" id="KW-1185">Reference proteome</keyword>
<evidence type="ECO:0000259" key="3">
    <source>
        <dbReference type="Pfam" id="PF24883"/>
    </source>
</evidence>
<evidence type="ECO:0008006" key="6">
    <source>
        <dbReference type="Google" id="ProtNLM"/>
    </source>
</evidence>